<organism evidence="1 2">
    <name type="scientific">Komagataella pastoris</name>
    <name type="common">Yeast</name>
    <name type="synonym">Pichia pastoris</name>
    <dbReference type="NCBI Taxonomy" id="4922"/>
    <lineage>
        <taxon>Eukaryota</taxon>
        <taxon>Fungi</taxon>
        <taxon>Dikarya</taxon>
        <taxon>Ascomycota</taxon>
        <taxon>Saccharomycotina</taxon>
        <taxon>Pichiomycetes</taxon>
        <taxon>Pichiales</taxon>
        <taxon>Pichiaceae</taxon>
        <taxon>Komagataella</taxon>
    </lineage>
</organism>
<sequence length="490" mass="57455">MNQDLLLEVFRFLTPSQIRDIIIELGIKEPSFITYLFHVKYSNSHNTLPYSLTTHSKNKPTWLEDLTLVHYHEDESFTSCYCDDTENIHVLNTTQNVKIPMMSKLKSQERTNCRILGLNLEGELQLFVNDSLYNFLHQTEELQNWIIHCSKSQKPTIIYPQIPLIPEKVENFYPINGGNYLMTFQFRHPKKGMKFINFANKENYFMAIDSNLNLWINSYEHPLSPMVCINYDVDTMMFKFPENIKNNDDFNYNIKENPLLCQLHINDQYDHCYILPDQGFVFFKNGLRIKSSINYKPVLSQVSMRPCLVPFKEFEYEPVNFAIGNQFIVVLDKGNNLSVVNIVLDYSDHLKSLIYRYDPDRTTVLLDEPVKDIRVKSDRILVWFEHKLSVFDSDLRLDFSYDLNFESPVWNVKLARNNRILIFLENGTLLRCTGSSSKIQYLTHKIEQIPSHSEHKGTCFSWNDHNFAGKTTVRNIIDMDENLIVLTGST</sequence>
<dbReference type="AlphaFoldDB" id="A0A1B2JC33"/>
<accession>A0A1B2JC33</accession>
<name>A0A1B2JC33_PICPA</name>
<gene>
    <name evidence="1" type="ORF">ATY40_BA7502071</name>
</gene>
<dbReference type="Proteomes" id="UP000094565">
    <property type="component" value="Chromosome 2"/>
</dbReference>
<dbReference type="EMBL" id="CP014585">
    <property type="protein sequence ID" value="ANZ75569.1"/>
    <property type="molecule type" value="Genomic_DNA"/>
</dbReference>
<protein>
    <submittedName>
        <fullName evidence="1">BA75_02071T0</fullName>
    </submittedName>
</protein>
<keyword evidence="2" id="KW-1185">Reference proteome</keyword>
<reference evidence="1 2" key="1">
    <citation type="submission" date="2016-02" db="EMBL/GenBank/DDBJ databases">
        <title>Comparative genomic and transcriptomic foundation for Pichia pastoris.</title>
        <authorList>
            <person name="Love K.R."/>
            <person name="Shah K.A."/>
            <person name="Whittaker C.A."/>
            <person name="Wu J."/>
            <person name="Bartlett M.C."/>
            <person name="Ma D."/>
            <person name="Leeson R.L."/>
            <person name="Priest M."/>
            <person name="Young S.K."/>
            <person name="Love J.C."/>
        </authorList>
    </citation>
    <scope>NUCLEOTIDE SEQUENCE [LARGE SCALE GENOMIC DNA]</scope>
    <source>
        <strain evidence="1 2">ATCC 28485</strain>
    </source>
</reference>
<proteinExistence type="predicted"/>
<evidence type="ECO:0000313" key="1">
    <source>
        <dbReference type="EMBL" id="ANZ75569.1"/>
    </source>
</evidence>
<dbReference type="OrthoDB" id="10275790at2759"/>
<evidence type="ECO:0000313" key="2">
    <source>
        <dbReference type="Proteomes" id="UP000094565"/>
    </source>
</evidence>